<dbReference type="Pfam" id="PF01148">
    <property type="entry name" value="CTP_transf_1"/>
    <property type="match status" value="1"/>
</dbReference>
<reference evidence="20 21" key="1">
    <citation type="submission" date="2015-06" db="EMBL/GenBank/DDBJ databases">
        <title>Genome sequencing of Cronobacter sp. strain DJ34 isolated from petroleum contaminated sludge of Duliajan Oil Fields, Assam, India.</title>
        <authorList>
            <person name="Pal S."/>
            <person name="Banerjee T.D."/>
            <person name="Roy A."/>
            <person name="Sar P."/>
            <person name="Kazy S.K."/>
        </authorList>
    </citation>
    <scope>NUCLEOTIDE SEQUENCE [LARGE SCALE GENOMIC DNA]</scope>
    <source>
        <strain evidence="20 21">DJ34</strain>
    </source>
</reference>
<keyword evidence="15 19" id="KW-0472">Membrane</keyword>
<dbReference type="RefSeq" id="WP_024559235.1">
    <property type="nucleotide sequence ID" value="NZ_LFEJ01000012.1"/>
</dbReference>
<feature type="transmembrane region" description="Helical" evidence="19">
    <location>
        <begin position="28"/>
        <end position="44"/>
    </location>
</feature>
<evidence type="ECO:0000256" key="19">
    <source>
        <dbReference type="SAM" id="Phobius"/>
    </source>
</evidence>
<evidence type="ECO:0000256" key="14">
    <source>
        <dbReference type="ARBA" id="ARBA00023098"/>
    </source>
</evidence>
<keyword evidence="16" id="KW-0594">Phospholipid biosynthesis</keyword>
<evidence type="ECO:0000256" key="9">
    <source>
        <dbReference type="ARBA" id="ARBA00022516"/>
    </source>
</evidence>
<keyword evidence="8" id="KW-1003">Cell membrane</keyword>
<comment type="subcellular location">
    <subcellularLocation>
        <location evidence="2">Cell membrane</location>
        <topology evidence="2">Multi-pass membrane protein</topology>
    </subcellularLocation>
</comment>
<evidence type="ECO:0000256" key="13">
    <source>
        <dbReference type="ARBA" id="ARBA00022989"/>
    </source>
</evidence>
<keyword evidence="13 19" id="KW-1133">Transmembrane helix</keyword>
<feature type="transmembrane region" description="Helical" evidence="19">
    <location>
        <begin position="118"/>
        <end position="141"/>
    </location>
</feature>
<evidence type="ECO:0000256" key="5">
    <source>
        <dbReference type="ARBA" id="ARBA00010185"/>
    </source>
</evidence>
<dbReference type="OrthoDB" id="9799199at2"/>
<dbReference type="PATRIC" id="fig|1656095.3.peg.3437"/>
<dbReference type="PANTHER" id="PTHR46382">
    <property type="entry name" value="PHOSPHATIDATE CYTIDYLYLTRANSFERASE"/>
    <property type="match status" value="1"/>
</dbReference>
<evidence type="ECO:0000256" key="1">
    <source>
        <dbReference type="ARBA" id="ARBA00001698"/>
    </source>
</evidence>
<evidence type="ECO:0000256" key="6">
    <source>
        <dbReference type="ARBA" id="ARBA00012487"/>
    </source>
</evidence>
<name>A0A0J8VPC4_9ENTR</name>
<evidence type="ECO:0000256" key="3">
    <source>
        <dbReference type="ARBA" id="ARBA00005119"/>
    </source>
</evidence>
<evidence type="ECO:0000256" key="17">
    <source>
        <dbReference type="ARBA" id="ARBA00023264"/>
    </source>
</evidence>
<dbReference type="NCBIfam" id="NF008635">
    <property type="entry name" value="PRK11624.1"/>
    <property type="match status" value="1"/>
</dbReference>
<comment type="catalytic activity">
    <reaction evidence="1 18">
        <text>a 1,2-diacyl-sn-glycero-3-phosphate + CTP + H(+) = a CDP-1,2-diacyl-sn-glycerol + diphosphate</text>
        <dbReference type="Rhea" id="RHEA:16229"/>
        <dbReference type="ChEBI" id="CHEBI:15378"/>
        <dbReference type="ChEBI" id="CHEBI:33019"/>
        <dbReference type="ChEBI" id="CHEBI:37563"/>
        <dbReference type="ChEBI" id="CHEBI:58332"/>
        <dbReference type="ChEBI" id="CHEBI:58608"/>
        <dbReference type="EC" id="2.7.7.41"/>
    </reaction>
</comment>
<keyword evidence="17" id="KW-1208">Phospholipid metabolism</keyword>
<evidence type="ECO:0000256" key="18">
    <source>
        <dbReference type="RuleBase" id="RU003938"/>
    </source>
</evidence>
<comment type="similarity">
    <text evidence="5 18">Belongs to the CDS family.</text>
</comment>
<dbReference type="GO" id="GO:0016024">
    <property type="term" value="P:CDP-diacylglycerol biosynthetic process"/>
    <property type="evidence" value="ECO:0007669"/>
    <property type="project" value="UniProtKB-UniPathway"/>
</dbReference>
<dbReference type="GO" id="GO:0004605">
    <property type="term" value="F:phosphatidate cytidylyltransferase activity"/>
    <property type="evidence" value="ECO:0007669"/>
    <property type="project" value="UniProtKB-EC"/>
</dbReference>
<organism evidence="20 21">
    <name type="scientific">Franconibacter pulveris</name>
    <dbReference type="NCBI Taxonomy" id="435910"/>
    <lineage>
        <taxon>Bacteria</taxon>
        <taxon>Pseudomonadati</taxon>
        <taxon>Pseudomonadota</taxon>
        <taxon>Gammaproteobacteria</taxon>
        <taxon>Enterobacterales</taxon>
        <taxon>Enterobacteriaceae</taxon>
        <taxon>Franconibacter</taxon>
    </lineage>
</organism>
<gene>
    <name evidence="20" type="primary">cdsA</name>
    <name evidence="20" type="ORF">ACH50_07285</name>
</gene>
<feature type="transmembrane region" description="Helical" evidence="19">
    <location>
        <begin position="153"/>
        <end position="171"/>
    </location>
</feature>
<accession>A0A0J8VPC4</accession>
<evidence type="ECO:0000256" key="10">
    <source>
        <dbReference type="ARBA" id="ARBA00022679"/>
    </source>
</evidence>
<dbReference type="PANTHER" id="PTHR46382:SF1">
    <property type="entry name" value="PHOSPHATIDATE CYTIDYLYLTRANSFERASE"/>
    <property type="match status" value="1"/>
</dbReference>
<evidence type="ECO:0000256" key="11">
    <source>
        <dbReference type="ARBA" id="ARBA00022692"/>
    </source>
</evidence>
<evidence type="ECO:0000256" key="7">
    <source>
        <dbReference type="ARBA" id="ARBA00019373"/>
    </source>
</evidence>
<evidence type="ECO:0000256" key="15">
    <source>
        <dbReference type="ARBA" id="ARBA00023136"/>
    </source>
</evidence>
<evidence type="ECO:0000313" key="21">
    <source>
        <dbReference type="Proteomes" id="UP000037315"/>
    </source>
</evidence>
<keyword evidence="11 18" id="KW-0812">Transmembrane</keyword>
<dbReference type="Proteomes" id="UP000037315">
    <property type="component" value="Unassembled WGS sequence"/>
</dbReference>
<keyword evidence="10 18" id="KW-0808">Transferase</keyword>
<proteinExistence type="inferred from homology"/>
<protein>
    <recommendedName>
        <fullName evidence="7 18">Phosphatidate cytidylyltransferase</fullName>
        <ecNumber evidence="6 18">2.7.7.41</ecNumber>
    </recommendedName>
</protein>
<comment type="pathway">
    <text evidence="4">Lipid metabolism.</text>
</comment>
<dbReference type="GO" id="GO:0005886">
    <property type="term" value="C:plasma membrane"/>
    <property type="evidence" value="ECO:0007669"/>
    <property type="project" value="UniProtKB-SubCell"/>
</dbReference>
<feature type="transmembrane region" description="Helical" evidence="19">
    <location>
        <begin position="217"/>
        <end position="236"/>
    </location>
</feature>
<dbReference type="InterPro" id="IPR000374">
    <property type="entry name" value="PC_trans"/>
</dbReference>
<dbReference type="STRING" id="1121863.GCA_000621185_02009"/>
<sequence>MLKYRLLSAFVLIPVVIAALFWLPPMGFAVVTLVVCMLAAWEWGQLCGLSSRAQRVGLAVLCGLLLALMLFILPDYQRTIELPMVQVALWASLAWWCGALLLVLFYPASANFWRHSRVLRLIFGVLTIVPFFWGMVALRSWHYESSQYSGSLWLLYVMFLVWGADSGAYIFGKLFGKHKLAPKVSPGKTWQGFIGGLLTSAVIAWLFGIWADLNVTPGVLLACSVVAALASVLGDLTESMFKREAGIKDSGHLIPGHGGVLDRIDSLTAAVPVFACLLLLVFRIL</sequence>
<dbReference type="AlphaFoldDB" id="A0A0J8VPC4"/>
<feature type="transmembrane region" description="Helical" evidence="19">
    <location>
        <begin position="56"/>
        <end position="73"/>
    </location>
</feature>
<dbReference type="EC" id="2.7.7.41" evidence="6 18"/>
<feature type="transmembrane region" description="Helical" evidence="19">
    <location>
        <begin position="85"/>
        <end position="106"/>
    </location>
</feature>
<feature type="transmembrane region" description="Helical" evidence="19">
    <location>
        <begin position="192"/>
        <end position="211"/>
    </location>
</feature>
<dbReference type="EMBL" id="LFEJ01000012">
    <property type="protein sequence ID" value="KMV35041.1"/>
    <property type="molecule type" value="Genomic_DNA"/>
</dbReference>
<keyword evidence="9" id="KW-0444">Lipid biosynthesis</keyword>
<evidence type="ECO:0000256" key="2">
    <source>
        <dbReference type="ARBA" id="ARBA00004651"/>
    </source>
</evidence>
<dbReference type="PROSITE" id="PS01315">
    <property type="entry name" value="CDS"/>
    <property type="match status" value="1"/>
</dbReference>
<dbReference type="UniPathway" id="UPA00557">
    <property type="reaction ID" value="UER00614"/>
</dbReference>
<keyword evidence="12 18" id="KW-0548">Nucleotidyltransferase</keyword>
<evidence type="ECO:0000256" key="4">
    <source>
        <dbReference type="ARBA" id="ARBA00005189"/>
    </source>
</evidence>
<evidence type="ECO:0000256" key="8">
    <source>
        <dbReference type="ARBA" id="ARBA00022475"/>
    </source>
</evidence>
<comment type="caution">
    <text evidence="20">The sequence shown here is derived from an EMBL/GenBank/DDBJ whole genome shotgun (WGS) entry which is preliminary data.</text>
</comment>
<evidence type="ECO:0000256" key="12">
    <source>
        <dbReference type="ARBA" id="ARBA00022695"/>
    </source>
</evidence>
<evidence type="ECO:0000313" key="20">
    <source>
        <dbReference type="EMBL" id="KMV35041.1"/>
    </source>
</evidence>
<evidence type="ECO:0000256" key="16">
    <source>
        <dbReference type="ARBA" id="ARBA00023209"/>
    </source>
</evidence>
<keyword evidence="21" id="KW-1185">Reference proteome</keyword>
<keyword evidence="14" id="KW-0443">Lipid metabolism</keyword>
<comment type="pathway">
    <text evidence="3 18">Phospholipid metabolism; CDP-diacylglycerol biosynthesis; CDP-diacylglycerol from sn-glycerol 3-phosphate: step 3/3.</text>
</comment>